<proteinExistence type="predicted"/>
<dbReference type="Gene3D" id="3.40.30.10">
    <property type="entry name" value="Glutaredoxin"/>
    <property type="match status" value="1"/>
</dbReference>
<evidence type="ECO:0000313" key="2">
    <source>
        <dbReference type="EMBL" id="ACF43415.1"/>
    </source>
</evidence>
<dbReference type="Pfam" id="PF03190">
    <property type="entry name" value="Thioredox_DsbH"/>
    <property type="match status" value="1"/>
</dbReference>
<dbReference type="GO" id="GO:0005975">
    <property type="term" value="P:carbohydrate metabolic process"/>
    <property type="evidence" value="ECO:0007669"/>
    <property type="project" value="InterPro"/>
</dbReference>
<dbReference type="eggNOG" id="COG1331">
    <property type="taxonomic scope" value="Bacteria"/>
</dbReference>
<dbReference type="EMBL" id="CP001110">
    <property type="protein sequence ID" value="ACF43415.1"/>
    <property type="molecule type" value="Genomic_DNA"/>
</dbReference>
<reference evidence="2 3" key="1">
    <citation type="submission" date="2008-06" db="EMBL/GenBank/DDBJ databases">
        <title>Complete sequence of Pelodictyon phaeoclathratiforme BU-1.</title>
        <authorList>
            <consortium name="US DOE Joint Genome Institute"/>
            <person name="Lucas S."/>
            <person name="Copeland A."/>
            <person name="Lapidus A."/>
            <person name="Glavina del Rio T."/>
            <person name="Dalin E."/>
            <person name="Tice H."/>
            <person name="Bruce D."/>
            <person name="Goodwin L."/>
            <person name="Pitluck S."/>
            <person name="Schmutz J."/>
            <person name="Larimer F."/>
            <person name="Land M."/>
            <person name="Hauser L."/>
            <person name="Kyrpides N."/>
            <person name="Mikhailova N."/>
            <person name="Liu Z."/>
            <person name="Li T."/>
            <person name="Zhao F."/>
            <person name="Overmann J."/>
            <person name="Bryant D.A."/>
            <person name="Richardson P."/>
        </authorList>
    </citation>
    <scope>NUCLEOTIDE SEQUENCE [LARGE SCALE GENOMIC DNA]</scope>
    <source>
        <strain evidence="3">DSM 5477 / BU-1</strain>
    </source>
</reference>
<dbReference type="InterPro" id="IPR008928">
    <property type="entry name" value="6-hairpin_glycosidase_sf"/>
</dbReference>
<dbReference type="SUPFAM" id="SSF52833">
    <property type="entry name" value="Thioredoxin-like"/>
    <property type="match status" value="1"/>
</dbReference>
<dbReference type="Gene3D" id="1.50.10.10">
    <property type="match status" value="1"/>
</dbReference>
<name>B4SGA4_PELPB</name>
<dbReference type="Proteomes" id="UP000002724">
    <property type="component" value="Chromosome"/>
</dbReference>
<dbReference type="CDD" id="cd02955">
    <property type="entry name" value="SSP411"/>
    <property type="match status" value="1"/>
</dbReference>
<dbReference type="InterPro" id="IPR012341">
    <property type="entry name" value="6hp_glycosidase-like_sf"/>
</dbReference>
<dbReference type="AlphaFoldDB" id="B4SGA4"/>
<dbReference type="PIRSF" id="PIRSF006402">
    <property type="entry name" value="UCP006402_thioredoxin"/>
    <property type="match status" value="1"/>
</dbReference>
<dbReference type="KEGG" id="pph:Ppha_1140"/>
<dbReference type="RefSeq" id="WP_012507907.1">
    <property type="nucleotide sequence ID" value="NC_011060.1"/>
</dbReference>
<dbReference type="InterPro" id="IPR004879">
    <property type="entry name" value="Ssp411-like_TRX"/>
</dbReference>
<organism evidence="2 3">
    <name type="scientific">Pelodictyon phaeoclathratiforme (strain DSM 5477 / BU-1)</name>
    <dbReference type="NCBI Taxonomy" id="324925"/>
    <lineage>
        <taxon>Bacteria</taxon>
        <taxon>Pseudomonadati</taxon>
        <taxon>Chlorobiota</taxon>
        <taxon>Chlorobiia</taxon>
        <taxon>Chlorobiales</taxon>
        <taxon>Chlorobiaceae</taxon>
        <taxon>Chlorobium/Pelodictyon group</taxon>
        <taxon>Pelodictyon</taxon>
    </lineage>
</organism>
<keyword evidence="3" id="KW-1185">Reference proteome</keyword>
<accession>B4SGA4</accession>
<dbReference type="PANTHER" id="PTHR42899:SF1">
    <property type="entry name" value="SPERMATOGENESIS-ASSOCIATED PROTEIN 20"/>
    <property type="match status" value="1"/>
</dbReference>
<sequence>MVIYRYIVHHATNTRPMTSPENKPNSLIAEKSPYLLQHALNPVAWLAWGEEAFKKARGENKPIFLSVGYSTCHWCHVMEDESFENPEIAKLLNAHFVPVKVDREELPDLDRLYMSYVQASTGRGGWPMSVWLTPELNPFYGGSYFPPEERYGMPGFKTILITITRYWENEREKIISESGSFFASLGAVSRTTPSSQPDAEMAQKKCFEWLEANYDPMFGGFGRAPKFPRPVLLNFLFNHAYHTGDKKALRMALHTLHKMAEGGIHDHLGIIGKGGGGFARYSTDQRWHVPHFEKMLYDNAQLAISCLEAFQCSGDNFYKRTAEDIFNYVLCDMRSPQGGFYSAEDADTLLTHGSEQKQEGALYLWSADEIRETLADEELATIFSFTYGIRDEGNAEYDPHGEFNGKNILMQQATDEECADTFGKTVEEIRAALDDARTKLYHARSRRPRAFLDDKILTAWNGLMISALAKGYQVLHNETFLAAAREAANFILETLYDQANGRLLRRYRDGNAAIAGKAEDYAFLVQGLTDLYEASSEVRYLQIALQLAEIQNTLFYDNAQGGYFSTAIDDHTVPLRIKEEYDGAEPSANSISTLNLLRLAEMTGNEDFVRRAEETIKSCRIMLAENSSALPQMLVAKNFAEQRKVHLVFSGPLDSSSMNELRQTVYEQYLPGATMSHASKESAHIFPSHAAIIAKEDGNAKVYICIDKSCQPPTENPERLAAMLDSQFLHRPDSITW</sequence>
<dbReference type="HOGENOM" id="CLU_014051_4_1_10"/>
<dbReference type="PANTHER" id="PTHR42899">
    <property type="entry name" value="SPERMATOGENESIS-ASSOCIATED PROTEIN 20"/>
    <property type="match status" value="1"/>
</dbReference>
<feature type="domain" description="Spermatogenesis-associated protein 20-like TRX" evidence="1">
    <location>
        <begin position="25"/>
        <end position="184"/>
    </location>
</feature>
<dbReference type="InterPro" id="IPR036249">
    <property type="entry name" value="Thioredoxin-like_sf"/>
</dbReference>
<dbReference type="STRING" id="324925.Ppha_1140"/>
<dbReference type="SUPFAM" id="SSF48208">
    <property type="entry name" value="Six-hairpin glycosidases"/>
    <property type="match status" value="1"/>
</dbReference>
<dbReference type="InterPro" id="IPR024705">
    <property type="entry name" value="Ssp411"/>
</dbReference>
<evidence type="ECO:0000259" key="1">
    <source>
        <dbReference type="Pfam" id="PF03190"/>
    </source>
</evidence>
<evidence type="ECO:0000313" key="3">
    <source>
        <dbReference type="Proteomes" id="UP000002724"/>
    </source>
</evidence>
<gene>
    <name evidence="2" type="ordered locus">Ppha_1140</name>
</gene>
<protein>
    <recommendedName>
        <fullName evidence="1">Spermatogenesis-associated protein 20-like TRX domain-containing protein</fullName>
    </recommendedName>
</protein>